<dbReference type="Proteomes" id="UP001500804">
    <property type="component" value="Unassembled WGS sequence"/>
</dbReference>
<gene>
    <name evidence="2" type="ORF">GCM10023320_74320</name>
</gene>
<dbReference type="Pfam" id="PF01636">
    <property type="entry name" value="APH"/>
    <property type="match status" value="1"/>
</dbReference>
<dbReference type="Gene3D" id="3.90.1200.10">
    <property type="match status" value="1"/>
</dbReference>
<organism evidence="2 3">
    <name type="scientific">Pseudonocardia adelaidensis</name>
    <dbReference type="NCBI Taxonomy" id="648754"/>
    <lineage>
        <taxon>Bacteria</taxon>
        <taxon>Bacillati</taxon>
        <taxon>Actinomycetota</taxon>
        <taxon>Actinomycetes</taxon>
        <taxon>Pseudonocardiales</taxon>
        <taxon>Pseudonocardiaceae</taxon>
        <taxon>Pseudonocardia</taxon>
    </lineage>
</organism>
<dbReference type="PANTHER" id="PTHR21310">
    <property type="entry name" value="AMINOGLYCOSIDE PHOSPHOTRANSFERASE-RELATED-RELATED"/>
    <property type="match status" value="1"/>
</dbReference>
<protein>
    <recommendedName>
        <fullName evidence="1">Aminoglycoside phosphotransferase domain-containing protein</fullName>
    </recommendedName>
</protein>
<dbReference type="EMBL" id="BAABJO010000042">
    <property type="protein sequence ID" value="GAA5138983.1"/>
    <property type="molecule type" value="Genomic_DNA"/>
</dbReference>
<evidence type="ECO:0000259" key="1">
    <source>
        <dbReference type="Pfam" id="PF01636"/>
    </source>
</evidence>
<dbReference type="InterPro" id="IPR002575">
    <property type="entry name" value="Aminoglycoside_PTrfase"/>
</dbReference>
<evidence type="ECO:0000313" key="3">
    <source>
        <dbReference type="Proteomes" id="UP001500804"/>
    </source>
</evidence>
<dbReference type="InterPro" id="IPR051678">
    <property type="entry name" value="AGP_Transferase"/>
</dbReference>
<comment type="caution">
    <text evidence="2">The sequence shown here is derived from an EMBL/GenBank/DDBJ whole genome shotgun (WGS) entry which is preliminary data.</text>
</comment>
<evidence type="ECO:0000313" key="2">
    <source>
        <dbReference type="EMBL" id="GAA5138983.1"/>
    </source>
</evidence>
<sequence length="299" mass="31254">MTPPPPDSAWLAAVSRWAGAPVAVTARTPLAGGYVAAAVERIDLDAGGHPVAVVLKRVQPSEVAAMRALAVVPGVDRPRLLATGHDGHGAWLLLPFYPGAALDGGDVPAAVWDVLGKVHTHWHRRRARGIPVVDARWWWAMVVGHTLPAVRGAHGRTGDPRLAGIAELLEAWSTDARLRAALALLPRTLTHGDAHRGNVLLATDSAVLIDWGNARVAPAGLDVATLAAQGAPAPPGYAAPAMSPALREVERLWAQVQVHVQYLGFAADHLGTERVVEMVDTAARALDALGPALAAASRG</sequence>
<name>A0ABP9P1E9_9PSEU</name>
<reference evidence="3" key="1">
    <citation type="journal article" date="2019" name="Int. J. Syst. Evol. Microbiol.">
        <title>The Global Catalogue of Microorganisms (GCM) 10K type strain sequencing project: providing services to taxonomists for standard genome sequencing and annotation.</title>
        <authorList>
            <consortium name="The Broad Institute Genomics Platform"/>
            <consortium name="The Broad Institute Genome Sequencing Center for Infectious Disease"/>
            <person name="Wu L."/>
            <person name="Ma J."/>
        </authorList>
    </citation>
    <scope>NUCLEOTIDE SEQUENCE [LARGE SCALE GENOMIC DNA]</scope>
    <source>
        <strain evidence="3">JCM 18302</strain>
    </source>
</reference>
<dbReference type="PANTHER" id="PTHR21310:SF40">
    <property type="entry name" value="AMINOGLYCOSIDE PHOSPHOTRANSFERASE DOMAIN-CONTAINING PROTEIN-RELATED"/>
    <property type="match status" value="1"/>
</dbReference>
<keyword evidence="3" id="KW-1185">Reference proteome</keyword>
<proteinExistence type="predicted"/>
<accession>A0ABP9P1E9</accession>
<dbReference type="SUPFAM" id="SSF56112">
    <property type="entry name" value="Protein kinase-like (PK-like)"/>
    <property type="match status" value="1"/>
</dbReference>
<feature type="domain" description="Aminoglycoside phosphotransferase" evidence="1">
    <location>
        <begin position="28"/>
        <end position="238"/>
    </location>
</feature>
<dbReference type="InterPro" id="IPR011009">
    <property type="entry name" value="Kinase-like_dom_sf"/>
</dbReference>